<dbReference type="Proteomes" id="UP000179454">
    <property type="component" value="Unassembled WGS sequence"/>
</dbReference>
<gene>
    <name evidence="2" type="ORF">BBK91_023195</name>
    <name evidence="1" type="ORF">BBL17_002585</name>
</gene>
<sequence length="110" mass="12450">MVRKPIMQQIAELEERKKSLVARLGKQERARDTRRKILLGALVLHRLEHANDPEFTKRLGDWLRRELPGFLTRDNDKALFADLLKAPNQMSTGITVQGTISDSSDSGARG</sequence>
<evidence type="ECO:0000313" key="3">
    <source>
        <dbReference type="Proteomes" id="UP000179454"/>
    </source>
</evidence>
<protein>
    <submittedName>
        <fullName evidence="2">Mobilization protein</fullName>
    </submittedName>
</protein>
<proteinExistence type="predicted"/>
<organism evidence="2 4">
    <name type="scientific">Agrobacterium vitis</name>
    <name type="common">Rhizobium vitis</name>
    <dbReference type="NCBI Taxonomy" id="373"/>
    <lineage>
        <taxon>Bacteria</taxon>
        <taxon>Pseudomonadati</taxon>
        <taxon>Pseudomonadota</taxon>
        <taxon>Alphaproteobacteria</taxon>
        <taxon>Hyphomicrobiales</taxon>
        <taxon>Rhizobiaceae</taxon>
        <taxon>Rhizobium/Agrobacterium group</taxon>
        <taxon>Agrobacterium</taxon>
    </lineage>
</organism>
<keyword evidence="3" id="KW-1185">Reference proteome</keyword>
<evidence type="ECO:0000313" key="1">
    <source>
        <dbReference type="EMBL" id="MUO40690.1"/>
    </source>
</evidence>
<dbReference type="EMBL" id="MBFA02000020">
    <property type="protein sequence ID" value="MUP12771.1"/>
    <property type="molecule type" value="Genomic_DNA"/>
</dbReference>
<name>A0ABD6HEF2_AGRVI</name>
<reference evidence="3 4" key="1">
    <citation type="submission" date="2019-11" db="EMBL/GenBank/DDBJ databases">
        <title>Whole-genome sequencing of Allorhizobium vitis.</title>
        <authorList>
            <person name="Gan H.M."/>
            <person name="Savka M.A."/>
        </authorList>
    </citation>
    <scope>NUCLEOTIDE SEQUENCE [LARGE SCALE GENOMIC DNA]</scope>
    <source>
        <strain evidence="2 4">RF2/1</strain>
        <strain evidence="1 3">T1/7</strain>
    </source>
</reference>
<dbReference type="AlphaFoldDB" id="A0ABD6HEF2"/>
<dbReference type="Proteomes" id="UP000179536">
    <property type="component" value="Unassembled WGS sequence"/>
</dbReference>
<accession>A0ABD6HEF2</accession>
<dbReference type="EMBL" id="MBFE02000002">
    <property type="protein sequence ID" value="MUO40690.1"/>
    <property type="molecule type" value="Genomic_DNA"/>
</dbReference>
<comment type="caution">
    <text evidence="2">The sequence shown here is derived from an EMBL/GenBank/DDBJ whole genome shotgun (WGS) entry which is preliminary data.</text>
</comment>
<evidence type="ECO:0000313" key="2">
    <source>
        <dbReference type="EMBL" id="MUP12771.1"/>
    </source>
</evidence>
<evidence type="ECO:0000313" key="4">
    <source>
        <dbReference type="Proteomes" id="UP000179536"/>
    </source>
</evidence>
<dbReference type="RefSeq" id="WP_041696181.1">
    <property type="nucleotide sequence ID" value="NZ_MBFA02000020.1"/>
</dbReference>